<proteinExistence type="predicted"/>
<keyword evidence="3" id="KW-1185">Reference proteome</keyword>
<name>A0A549TI02_9HYPH</name>
<comment type="caution">
    <text evidence="2">The sequence shown here is derived from an EMBL/GenBank/DDBJ whole genome shotgun (WGS) entry which is preliminary data.</text>
</comment>
<dbReference type="PROSITE" id="PS51332">
    <property type="entry name" value="B12_BINDING"/>
    <property type="match status" value="1"/>
</dbReference>
<evidence type="ECO:0000259" key="1">
    <source>
        <dbReference type="PROSITE" id="PS51332"/>
    </source>
</evidence>
<dbReference type="Pfam" id="PF02607">
    <property type="entry name" value="B12-binding_2"/>
    <property type="match status" value="1"/>
</dbReference>
<dbReference type="Pfam" id="PF13411">
    <property type="entry name" value="MerR_1"/>
    <property type="match status" value="1"/>
</dbReference>
<dbReference type="InterPro" id="IPR036594">
    <property type="entry name" value="Meth_synthase_dom"/>
</dbReference>
<dbReference type="InterPro" id="IPR006158">
    <property type="entry name" value="Cobalamin-bd"/>
</dbReference>
<dbReference type="SUPFAM" id="SSF46955">
    <property type="entry name" value="Putative DNA-binding domain"/>
    <property type="match status" value="1"/>
</dbReference>
<dbReference type="AlphaFoldDB" id="A0A549TI02"/>
<dbReference type="GO" id="GO:0003677">
    <property type="term" value="F:DNA binding"/>
    <property type="evidence" value="ECO:0007669"/>
    <property type="project" value="InterPro"/>
</dbReference>
<dbReference type="InterPro" id="IPR036724">
    <property type="entry name" value="Cobalamin-bd_sf"/>
</dbReference>
<dbReference type="Gene3D" id="1.10.1240.10">
    <property type="entry name" value="Methionine synthase domain"/>
    <property type="match status" value="1"/>
</dbReference>
<dbReference type="SUPFAM" id="SSF52242">
    <property type="entry name" value="Cobalamin (vitamin B12)-binding domain"/>
    <property type="match status" value="1"/>
</dbReference>
<dbReference type="GO" id="GO:0046872">
    <property type="term" value="F:metal ion binding"/>
    <property type="evidence" value="ECO:0007669"/>
    <property type="project" value="InterPro"/>
</dbReference>
<dbReference type="Pfam" id="PF02310">
    <property type="entry name" value="B12-binding"/>
    <property type="match status" value="1"/>
</dbReference>
<reference evidence="2 3" key="1">
    <citation type="submission" date="2019-07" db="EMBL/GenBank/DDBJ databases">
        <title>Ln-dependent methylotrophs.</title>
        <authorList>
            <person name="Tani A."/>
        </authorList>
    </citation>
    <scope>NUCLEOTIDE SEQUENCE [LARGE SCALE GENOMIC DNA]</scope>
    <source>
        <strain evidence="2 3">SM12</strain>
    </source>
</reference>
<dbReference type="InterPro" id="IPR000551">
    <property type="entry name" value="MerR-type_HTH_dom"/>
</dbReference>
<gene>
    <name evidence="2" type="ORF">FNA46_01730</name>
</gene>
<dbReference type="Proteomes" id="UP000316801">
    <property type="component" value="Unassembled WGS sequence"/>
</dbReference>
<dbReference type="Gene3D" id="3.40.50.280">
    <property type="entry name" value="Cobalamin-binding domain"/>
    <property type="match status" value="1"/>
</dbReference>
<dbReference type="Gene3D" id="1.10.1660.10">
    <property type="match status" value="1"/>
</dbReference>
<sequence length="320" mass="34860">MSGSSMKFGGIRVHEPEMGRPAGYGSRVMSRISMSDALRMVGISKLVLHAWERRYERQLAERTDTGRRYFTPRQVEHLKLLKQCTDAGHRIGSIIDLPPAELAALVRAHEKRASLAPLMDAILQMDAAGMKAQLAAHLAAEGPAQFAKETIAPLMREVGRQWSDGSLSIASEHMVSAEVRTMLAACLDALPPDQMPVRAVVSTMEGEQHEIGSMLITLLARQAGIGALYLGPDLPVEEIIRAACASKAGIICLSSLYGRLRVLEPKLVALRSKLDDTVELWIGGPGFTDIRQMDGVRHFTDVASFEDAARAAAQRAQLTD</sequence>
<accession>A0A549TI02</accession>
<dbReference type="GO" id="GO:0031419">
    <property type="term" value="F:cobalamin binding"/>
    <property type="evidence" value="ECO:0007669"/>
    <property type="project" value="InterPro"/>
</dbReference>
<dbReference type="InterPro" id="IPR003759">
    <property type="entry name" value="Cbl-bd_cap"/>
</dbReference>
<dbReference type="GO" id="GO:0006355">
    <property type="term" value="P:regulation of DNA-templated transcription"/>
    <property type="evidence" value="ECO:0007669"/>
    <property type="project" value="InterPro"/>
</dbReference>
<evidence type="ECO:0000313" key="2">
    <source>
        <dbReference type="EMBL" id="TRL42732.1"/>
    </source>
</evidence>
<organism evidence="2 3">
    <name type="scientific">Rhizobium straminoryzae</name>
    <dbReference type="NCBI Taxonomy" id="1387186"/>
    <lineage>
        <taxon>Bacteria</taxon>
        <taxon>Pseudomonadati</taxon>
        <taxon>Pseudomonadota</taxon>
        <taxon>Alphaproteobacteria</taxon>
        <taxon>Hyphomicrobiales</taxon>
        <taxon>Rhizobiaceae</taxon>
        <taxon>Rhizobium/Agrobacterium group</taxon>
        <taxon>Rhizobium</taxon>
    </lineage>
</organism>
<protein>
    <submittedName>
        <fullName evidence="2">MerR family transcriptional regulator</fullName>
    </submittedName>
</protein>
<dbReference type="InterPro" id="IPR009061">
    <property type="entry name" value="DNA-bd_dom_put_sf"/>
</dbReference>
<dbReference type="EMBL" id="VJMG01000004">
    <property type="protein sequence ID" value="TRL42732.1"/>
    <property type="molecule type" value="Genomic_DNA"/>
</dbReference>
<dbReference type="SMART" id="SM00422">
    <property type="entry name" value="HTH_MERR"/>
    <property type="match status" value="1"/>
</dbReference>
<feature type="domain" description="B12-binding" evidence="1">
    <location>
        <begin position="196"/>
        <end position="320"/>
    </location>
</feature>
<evidence type="ECO:0000313" key="3">
    <source>
        <dbReference type="Proteomes" id="UP000316801"/>
    </source>
</evidence>